<feature type="transmembrane region" description="Helical" evidence="1">
    <location>
        <begin position="52"/>
        <end position="72"/>
    </location>
</feature>
<protein>
    <submittedName>
        <fullName evidence="2">DUF2905 domain-containing protein</fullName>
    </submittedName>
</protein>
<feature type="transmembrane region" description="Helical" evidence="1">
    <location>
        <begin position="12"/>
        <end position="32"/>
    </location>
</feature>
<dbReference type="AlphaFoldDB" id="A0A932FW79"/>
<keyword evidence="1" id="KW-0812">Transmembrane</keyword>
<accession>A0A932FW79</accession>
<keyword evidence="1" id="KW-0472">Membrane</keyword>
<dbReference type="InterPro" id="IPR021320">
    <property type="entry name" value="DUF2905"/>
</dbReference>
<proteinExistence type="predicted"/>
<evidence type="ECO:0000256" key="1">
    <source>
        <dbReference type="SAM" id="Phobius"/>
    </source>
</evidence>
<organism evidence="2 3">
    <name type="scientific">Tectimicrobiota bacterium</name>
    <dbReference type="NCBI Taxonomy" id="2528274"/>
    <lineage>
        <taxon>Bacteria</taxon>
        <taxon>Pseudomonadati</taxon>
        <taxon>Nitrospinota/Tectimicrobiota group</taxon>
        <taxon>Candidatus Tectimicrobiota</taxon>
    </lineage>
</organism>
<dbReference type="Pfam" id="PF11146">
    <property type="entry name" value="DUF2905"/>
    <property type="match status" value="1"/>
</dbReference>
<dbReference type="Proteomes" id="UP000769766">
    <property type="component" value="Unassembled WGS sequence"/>
</dbReference>
<reference evidence="2" key="1">
    <citation type="submission" date="2020-07" db="EMBL/GenBank/DDBJ databases">
        <title>Huge and variable diversity of episymbiotic CPR bacteria and DPANN archaea in groundwater ecosystems.</title>
        <authorList>
            <person name="He C.Y."/>
            <person name="Keren R."/>
            <person name="Whittaker M."/>
            <person name="Farag I.F."/>
            <person name="Doudna J."/>
            <person name="Cate J.H.D."/>
            <person name="Banfield J.F."/>
        </authorList>
    </citation>
    <scope>NUCLEOTIDE SEQUENCE</scope>
    <source>
        <strain evidence="2">NC_groundwater_672_Ag_B-0.1um_62_36</strain>
    </source>
</reference>
<evidence type="ECO:0000313" key="3">
    <source>
        <dbReference type="Proteomes" id="UP000769766"/>
    </source>
</evidence>
<comment type="caution">
    <text evidence="2">The sequence shown here is derived from an EMBL/GenBank/DDBJ whole genome shotgun (WGS) entry which is preliminary data.</text>
</comment>
<keyword evidence="1" id="KW-1133">Transmembrane helix</keyword>
<dbReference type="PANTHER" id="PTHR36443:SF1">
    <property type="entry name" value="BSR5223 PROTEIN"/>
    <property type="match status" value="1"/>
</dbReference>
<dbReference type="EMBL" id="JACPRF010000127">
    <property type="protein sequence ID" value="MBI2876042.1"/>
    <property type="molecule type" value="Genomic_DNA"/>
</dbReference>
<name>A0A932FW79_UNCTE</name>
<gene>
    <name evidence="2" type="ORF">HYY20_04100</name>
</gene>
<sequence length="75" mass="8257">MGGEVGSIGRTLILLGIVLIVVGGLFLLGGKIPWLGKLPGDIYIRRDSVRFYFPLMTSILLSILLTLILNLFSRR</sequence>
<dbReference type="PANTHER" id="PTHR36443">
    <property type="entry name" value="BSR5223 PROTEIN"/>
    <property type="match status" value="1"/>
</dbReference>
<evidence type="ECO:0000313" key="2">
    <source>
        <dbReference type="EMBL" id="MBI2876042.1"/>
    </source>
</evidence>